<sequence length="115" mass="12867">MDYRLESEIWLAAQRHMTNKAFLALIEQAVRTYRRRPGHYPLERMHAVDVGVGGIDAMKTSRIGGVAASELGSNFISVRAPLREHLYRALQENLIESSLASPVVVDNYMAIDLGL</sequence>
<comment type="caution">
    <text evidence="1">The sequence shown here is derived from an EMBL/GenBank/DDBJ whole genome shotgun (WGS) entry which is preliminary data.</text>
</comment>
<dbReference type="Proteomes" id="UP000005466">
    <property type="component" value="Unassembled WGS sequence"/>
</dbReference>
<name>E7PP59_PSESG</name>
<evidence type="ECO:0000313" key="2">
    <source>
        <dbReference type="Proteomes" id="UP000005466"/>
    </source>
</evidence>
<dbReference type="HOGENOM" id="CLU_168984_0_0_6"/>
<reference evidence="1 2" key="1">
    <citation type="journal article" date="2011" name="PLoS Pathog.">
        <title>Dynamic evolution of pathogenicity revealed by sequencing and comparative genomics of 19 Pseudomonas syringae isolates.</title>
        <authorList>
            <person name="Baltrus D.A."/>
            <person name="Nishimura M.T."/>
            <person name="Romanchuk A."/>
            <person name="Chang J.H."/>
            <person name="Mukhtar M.S."/>
            <person name="Cherkis K."/>
            <person name="Roach J."/>
            <person name="Grant S.R."/>
            <person name="Jones C.D."/>
            <person name="Dangl J.L."/>
        </authorList>
    </citation>
    <scope>NUCLEOTIDE SEQUENCE [LARGE SCALE GENOMIC DNA]</scope>
    <source>
        <strain evidence="2">race 4</strain>
    </source>
</reference>
<organism evidence="1 2">
    <name type="scientific">Pseudomonas savastanoi pv. glycinea str. race 4</name>
    <dbReference type="NCBI Taxonomy" id="875330"/>
    <lineage>
        <taxon>Bacteria</taxon>
        <taxon>Pseudomonadati</taxon>
        <taxon>Pseudomonadota</taxon>
        <taxon>Gammaproteobacteria</taxon>
        <taxon>Pseudomonadales</taxon>
        <taxon>Pseudomonadaceae</taxon>
        <taxon>Pseudomonas</taxon>
    </lineage>
</organism>
<gene>
    <name evidence="1" type="ORF">Pgy4_22851</name>
</gene>
<dbReference type="AlphaFoldDB" id="E7PP59"/>
<evidence type="ECO:0000313" key="1">
    <source>
        <dbReference type="EMBL" id="EGH15940.1"/>
    </source>
</evidence>
<proteinExistence type="predicted"/>
<dbReference type="BioCyc" id="PSYR875330:G11XH-4369-MONOMER"/>
<protein>
    <submittedName>
        <fullName evidence="1">Uncharacterized protein</fullName>
    </submittedName>
</protein>
<dbReference type="EMBL" id="ADWY01001099">
    <property type="protein sequence ID" value="EGH15940.1"/>
    <property type="molecule type" value="Genomic_DNA"/>
</dbReference>
<accession>E7PP59</accession>